<gene>
    <name evidence="2" type="ORF">JAAARDRAFT_187252</name>
</gene>
<keyword evidence="3" id="KW-1185">Reference proteome</keyword>
<proteinExistence type="predicted"/>
<dbReference type="Proteomes" id="UP000027265">
    <property type="component" value="Unassembled WGS sequence"/>
</dbReference>
<name>A0A067P2N6_9AGAM</name>
<protein>
    <submittedName>
        <fullName evidence="2">Uncharacterized protein</fullName>
    </submittedName>
</protein>
<dbReference type="InParanoid" id="A0A067P2N6"/>
<evidence type="ECO:0000313" key="3">
    <source>
        <dbReference type="Proteomes" id="UP000027265"/>
    </source>
</evidence>
<dbReference type="HOGENOM" id="CLU_2043645_0_0_1"/>
<organism evidence="2 3">
    <name type="scientific">Jaapia argillacea MUCL 33604</name>
    <dbReference type="NCBI Taxonomy" id="933084"/>
    <lineage>
        <taxon>Eukaryota</taxon>
        <taxon>Fungi</taxon>
        <taxon>Dikarya</taxon>
        <taxon>Basidiomycota</taxon>
        <taxon>Agaricomycotina</taxon>
        <taxon>Agaricomycetes</taxon>
        <taxon>Agaricomycetidae</taxon>
        <taxon>Jaapiales</taxon>
        <taxon>Jaapiaceae</taxon>
        <taxon>Jaapia</taxon>
    </lineage>
</organism>
<dbReference type="EMBL" id="KL197863">
    <property type="protein sequence ID" value="KDQ49004.1"/>
    <property type="molecule type" value="Genomic_DNA"/>
</dbReference>
<feature type="region of interest" description="Disordered" evidence="1">
    <location>
        <begin position="1"/>
        <end position="58"/>
    </location>
</feature>
<evidence type="ECO:0000313" key="2">
    <source>
        <dbReference type="EMBL" id="KDQ49004.1"/>
    </source>
</evidence>
<dbReference type="AlphaFoldDB" id="A0A067P2N6"/>
<reference evidence="3" key="1">
    <citation type="journal article" date="2014" name="Proc. Natl. Acad. Sci. U.S.A.">
        <title>Extensive sampling of basidiomycete genomes demonstrates inadequacy of the white-rot/brown-rot paradigm for wood decay fungi.</title>
        <authorList>
            <person name="Riley R."/>
            <person name="Salamov A.A."/>
            <person name="Brown D.W."/>
            <person name="Nagy L.G."/>
            <person name="Floudas D."/>
            <person name="Held B.W."/>
            <person name="Levasseur A."/>
            <person name="Lombard V."/>
            <person name="Morin E."/>
            <person name="Otillar R."/>
            <person name="Lindquist E.A."/>
            <person name="Sun H."/>
            <person name="LaButti K.M."/>
            <person name="Schmutz J."/>
            <person name="Jabbour D."/>
            <person name="Luo H."/>
            <person name="Baker S.E."/>
            <person name="Pisabarro A.G."/>
            <person name="Walton J.D."/>
            <person name="Blanchette R.A."/>
            <person name="Henrissat B."/>
            <person name="Martin F."/>
            <person name="Cullen D."/>
            <person name="Hibbett D.S."/>
            <person name="Grigoriev I.V."/>
        </authorList>
    </citation>
    <scope>NUCLEOTIDE SEQUENCE [LARGE SCALE GENOMIC DNA]</scope>
    <source>
        <strain evidence="3">MUCL 33604</strain>
    </source>
</reference>
<evidence type="ECO:0000256" key="1">
    <source>
        <dbReference type="SAM" id="MobiDB-lite"/>
    </source>
</evidence>
<feature type="region of interest" description="Disordered" evidence="1">
    <location>
        <begin position="97"/>
        <end position="121"/>
    </location>
</feature>
<accession>A0A067P2N6</accession>
<feature type="non-terminal residue" evidence="2">
    <location>
        <position position="121"/>
    </location>
</feature>
<feature type="compositionally biased region" description="Basic residues" evidence="1">
    <location>
        <begin position="42"/>
        <end position="56"/>
    </location>
</feature>
<sequence length="121" mass="14110">MSPKRSPRLAKKEHEKHLSLPTTPTKNRERTLSMIGQSASHSKPHIKSTNPKSKKRTTADAFADMEASDNQQLASRNAIQLQKLQLLNKKAEIKLRKMEHEEGRMKREELQRKQENERMDR</sequence>